<evidence type="ECO:0000259" key="1">
    <source>
        <dbReference type="PROSITE" id="PS01124"/>
    </source>
</evidence>
<reference evidence="2 3" key="1">
    <citation type="submission" date="2020-08" db="EMBL/GenBank/DDBJ databases">
        <authorList>
            <person name="Liu C."/>
            <person name="Sun Q."/>
        </authorList>
    </citation>
    <scope>NUCLEOTIDE SEQUENCE [LARGE SCALE GENOMIC DNA]</scope>
    <source>
        <strain evidence="2 3">NSJ-59</strain>
    </source>
</reference>
<accession>A0ABR6VGU2</accession>
<evidence type="ECO:0000313" key="2">
    <source>
        <dbReference type="EMBL" id="MBC3536532.1"/>
    </source>
</evidence>
<comment type="caution">
    <text evidence="2">The sequence shown here is derived from an EMBL/GenBank/DDBJ whole genome shotgun (WGS) entry which is preliminary data.</text>
</comment>
<proteinExistence type="predicted"/>
<evidence type="ECO:0000313" key="3">
    <source>
        <dbReference type="Proteomes" id="UP000606870"/>
    </source>
</evidence>
<dbReference type="Proteomes" id="UP000606870">
    <property type="component" value="Unassembled WGS sequence"/>
</dbReference>
<keyword evidence="3" id="KW-1185">Reference proteome</keyword>
<feature type="domain" description="HTH araC/xylS-type" evidence="1">
    <location>
        <begin position="96"/>
        <end position="205"/>
    </location>
</feature>
<protein>
    <submittedName>
        <fullName evidence="2">AraC family transcriptional regulator</fullName>
    </submittedName>
</protein>
<gene>
    <name evidence="2" type="ORF">H8J70_04605</name>
</gene>
<dbReference type="SMART" id="SM00342">
    <property type="entry name" value="HTH_ARAC"/>
    <property type="match status" value="1"/>
</dbReference>
<dbReference type="InterPro" id="IPR018060">
    <property type="entry name" value="HTH_AraC"/>
</dbReference>
<dbReference type="Pfam" id="PF12833">
    <property type="entry name" value="HTH_18"/>
    <property type="match status" value="1"/>
</dbReference>
<dbReference type="EMBL" id="JACOGK010000009">
    <property type="protein sequence ID" value="MBC3536532.1"/>
    <property type="molecule type" value="Genomic_DNA"/>
</dbReference>
<sequence>MTLVFMLGPHAHGEVMGCNTVLRELVVPPKMTAYCVRLRAGAFRFFSHIDVSELTDQTVPMGQWVPNLEKLCQPMRYAESFHERNIILQRFVDKLDGKCFYINEKLQKSIDFIKDREGILKIQSLADEVECTTRYLSRIFLQHVGVATKMYCQIYQLNASLQSILETRPKSLLDTSITYGYVDQTHMNRVYRKFLFCTAYELKNYGLKDMSRIERLMDPDPSMLEFKPPYFLRATTL</sequence>
<dbReference type="Gene3D" id="1.10.10.60">
    <property type="entry name" value="Homeodomain-like"/>
    <property type="match status" value="1"/>
</dbReference>
<dbReference type="PROSITE" id="PS01124">
    <property type="entry name" value="HTH_ARAC_FAMILY_2"/>
    <property type="match status" value="1"/>
</dbReference>
<name>A0ABR6VGU2_9FIRM</name>
<organism evidence="2 3">
    <name type="scientific">Megasphaera hominis</name>
    <dbReference type="NCBI Taxonomy" id="159836"/>
    <lineage>
        <taxon>Bacteria</taxon>
        <taxon>Bacillati</taxon>
        <taxon>Bacillota</taxon>
        <taxon>Negativicutes</taxon>
        <taxon>Veillonellales</taxon>
        <taxon>Veillonellaceae</taxon>
        <taxon>Megasphaera</taxon>
    </lineage>
</organism>